<reference evidence="2" key="1">
    <citation type="journal article" date="2022" name="bioRxiv">
        <title>Sequencing and chromosome-scale assembly of the giantPleurodeles waltlgenome.</title>
        <authorList>
            <person name="Brown T."/>
            <person name="Elewa A."/>
            <person name="Iarovenko S."/>
            <person name="Subramanian E."/>
            <person name="Araus A.J."/>
            <person name="Petzold A."/>
            <person name="Susuki M."/>
            <person name="Suzuki K.-i.T."/>
            <person name="Hayashi T."/>
            <person name="Toyoda A."/>
            <person name="Oliveira C."/>
            <person name="Osipova E."/>
            <person name="Leigh N.D."/>
            <person name="Simon A."/>
            <person name="Yun M.H."/>
        </authorList>
    </citation>
    <scope>NUCLEOTIDE SEQUENCE</scope>
    <source>
        <strain evidence="2">20211129_DDA</strain>
        <tissue evidence="2">Liver</tissue>
    </source>
</reference>
<keyword evidence="3" id="KW-1185">Reference proteome</keyword>
<dbReference type="AlphaFoldDB" id="A0AAV7MCU4"/>
<feature type="compositionally biased region" description="Basic and acidic residues" evidence="1">
    <location>
        <begin position="1"/>
        <end position="12"/>
    </location>
</feature>
<evidence type="ECO:0000313" key="3">
    <source>
        <dbReference type="Proteomes" id="UP001066276"/>
    </source>
</evidence>
<proteinExistence type="predicted"/>
<comment type="caution">
    <text evidence="2">The sequence shown here is derived from an EMBL/GenBank/DDBJ whole genome shotgun (WGS) entry which is preliminary data.</text>
</comment>
<feature type="compositionally biased region" description="Basic and acidic residues" evidence="1">
    <location>
        <begin position="25"/>
        <end position="34"/>
    </location>
</feature>
<accession>A0AAV7MCU4</accession>
<feature type="region of interest" description="Disordered" evidence="1">
    <location>
        <begin position="60"/>
        <end position="89"/>
    </location>
</feature>
<evidence type="ECO:0000313" key="2">
    <source>
        <dbReference type="EMBL" id="KAJ1100322.1"/>
    </source>
</evidence>
<protein>
    <submittedName>
        <fullName evidence="2">Uncharacterized protein</fullName>
    </submittedName>
</protein>
<gene>
    <name evidence="2" type="ORF">NDU88_005408</name>
</gene>
<dbReference type="EMBL" id="JANPWB010000014">
    <property type="protein sequence ID" value="KAJ1100322.1"/>
    <property type="molecule type" value="Genomic_DNA"/>
</dbReference>
<sequence>MDRHRLTTDRWTDTALRPTDGPTPPHDRPMDRHHLTTNGPTLRLATELCVQHQSSLWSSRRSHGRVVSSGAPGKERRQDWAGGVATQDGQQDAPLRGFRILNKILSLILPNQSYRDGSLFAGPPFVPVILWGSQIVVEGRGRIAGARCLTGVSRSGPGVKDRLGAVAGSDSARALSLECTSVEEGVLEESAAGVGEVVSHCRMVRSPVLLGHVVLECSGP</sequence>
<organism evidence="2 3">
    <name type="scientific">Pleurodeles waltl</name>
    <name type="common">Iberian ribbed newt</name>
    <dbReference type="NCBI Taxonomy" id="8319"/>
    <lineage>
        <taxon>Eukaryota</taxon>
        <taxon>Metazoa</taxon>
        <taxon>Chordata</taxon>
        <taxon>Craniata</taxon>
        <taxon>Vertebrata</taxon>
        <taxon>Euteleostomi</taxon>
        <taxon>Amphibia</taxon>
        <taxon>Batrachia</taxon>
        <taxon>Caudata</taxon>
        <taxon>Salamandroidea</taxon>
        <taxon>Salamandridae</taxon>
        <taxon>Pleurodelinae</taxon>
        <taxon>Pleurodeles</taxon>
    </lineage>
</organism>
<feature type="region of interest" description="Disordered" evidence="1">
    <location>
        <begin position="1"/>
        <end position="36"/>
    </location>
</feature>
<name>A0AAV7MCU4_PLEWA</name>
<evidence type="ECO:0000256" key="1">
    <source>
        <dbReference type="SAM" id="MobiDB-lite"/>
    </source>
</evidence>
<dbReference type="Proteomes" id="UP001066276">
    <property type="component" value="Chromosome 10"/>
</dbReference>